<feature type="region of interest" description="Disordered" evidence="1">
    <location>
        <begin position="147"/>
        <end position="233"/>
    </location>
</feature>
<comment type="caution">
    <text evidence="2">The sequence shown here is derived from an EMBL/GenBank/DDBJ whole genome shotgun (WGS) entry which is preliminary data.</text>
</comment>
<gene>
    <name evidence="2" type="ORF">M501DRAFT_985756</name>
</gene>
<dbReference type="Proteomes" id="UP000799429">
    <property type="component" value="Unassembled WGS sequence"/>
</dbReference>
<proteinExistence type="predicted"/>
<protein>
    <submittedName>
        <fullName evidence="2">Uncharacterized protein</fullName>
    </submittedName>
</protein>
<accession>A0A9P4SJD0</accession>
<evidence type="ECO:0000256" key="1">
    <source>
        <dbReference type="SAM" id="MobiDB-lite"/>
    </source>
</evidence>
<evidence type="ECO:0000313" key="3">
    <source>
        <dbReference type="Proteomes" id="UP000799429"/>
    </source>
</evidence>
<name>A0A9P4SJD0_9PEZI</name>
<keyword evidence="3" id="KW-1185">Reference proteome</keyword>
<evidence type="ECO:0000313" key="2">
    <source>
        <dbReference type="EMBL" id="KAF2843655.1"/>
    </source>
</evidence>
<dbReference type="EMBL" id="MU006089">
    <property type="protein sequence ID" value="KAF2843655.1"/>
    <property type="molecule type" value="Genomic_DNA"/>
</dbReference>
<dbReference type="OrthoDB" id="5419928at2759"/>
<dbReference type="AlphaFoldDB" id="A0A9P4SJD0"/>
<organism evidence="2 3">
    <name type="scientific">Patellaria atrata CBS 101060</name>
    <dbReference type="NCBI Taxonomy" id="1346257"/>
    <lineage>
        <taxon>Eukaryota</taxon>
        <taxon>Fungi</taxon>
        <taxon>Dikarya</taxon>
        <taxon>Ascomycota</taxon>
        <taxon>Pezizomycotina</taxon>
        <taxon>Dothideomycetes</taxon>
        <taxon>Dothideomycetes incertae sedis</taxon>
        <taxon>Patellariales</taxon>
        <taxon>Patellariaceae</taxon>
        <taxon>Patellaria</taxon>
    </lineage>
</organism>
<reference evidence="2" key="1">
    <citation type="journal article" date="2020" name="Stud. Mycol.">
        <title>101 Dothideomycetes genomes: a test case for predicting lifestyles and emergence of pathogens.</title>
        <authorList>
            <person name="Haridas S."/>
            <person name="Albert R."/>
            <person name="Binder M."/>
            <person name="Bloem J."/>
            <person name="Labutti K."/>
            <person name="Salamov A."/>
            <person name="Andreopoulos B."/>
            <person name="Baker S."/>
            <person name="Barry K."/>
            <person name="Bills G."/>
            <person name="Bluhm B."/>
            <person name="Cannon C."/>
            <person name="Castanera R."/>
            <person name="Culley D."/>
            <person name="Daum C."/>
            <person name="Ezra D."/>
            <person name="Gonzalez J."/>
            <person name="Henrissat B."/>
            <person name="Kuo A."/>
            <person name="Liang C."/>
            <person name="Lipzen A."/>
            <person name="Lutzoni F."/>
            <person name="Magnuson J."/>
            <person name="Mondo S."/>
            <person name="Nolan M."/>
            <person name="Ohm R."/>
            <person name="Pangilinan J."/>
            <person name="Park H.-J."/>
            <person name="Ramirez L."/>
            <person name="Alfaro M."/>
            <person name="Sun H."/>
            <person name="Tritt A."/>
            <person name="Yoshinaga Y."/>
            <person name="Zwiers L.-H."/>
            <person name="Turgeon B."/>
            <person name="Goodwin S."/>
            <person name="Spatafora J."/>
            <person name="Crous P."/>
            <person name="Grigoriev I."/>
        </authorList>
    </citation>
    <scope>NUCLEOTIDE SEQUENCE</scope>
    <source>
        <strain evidence="2">CBS 101060</strain>
    </source>
</reference>
<sequence length="233" mass="26076">MSDWTSSDGTILPLPSPLATEVKETASYQCLVEDCEAAGSSALLAKRRNSIKGHSRESWLVKPSHHRLAFDIPETRQGHQNTKPASLTEKLAATEADLDRTVKLISEFVQGTERYRHAEILVYHQRDRLHWVLTEALEMDAEMLPKHRIAKSKSGPSAEESTKRKRDDDDDDDDAHPEPWSKRTRQGTRRGAGKDTVLDTMPGKPPARRTHGVSPKTTSTPLGVRASTRRKRG</sequence>